<keyword evidence="6" id="KW-0175">Coiled coil</keyword>
<protein>
    <recommendedName>
        <fullName evidence="8">Histidine kinase domain-containing protein</fullName>
    </recommendedName>
</protein>
<keyword evidence="7" id="KW-0812">Transmembrane</keyword>
<evidence type="ECO:0000313" key="9">
    <source>
        <dbReference type="EMBL" id="PXF28755.1"/>
    </source>
</evidence>
<dbReference type="InterPro" id="IPR015387">
    <property type="entry name" value="LuxQ-periplasm_dom"/>
</dbReference>
<dbReference type="InterPro" id="IPR050482">
    <property type="entry name" value="Sensor_HK_TwoCompSys"/>
</dbReference>
<organism evidence="9 10">
    <name type="scientific">Pokkaliibacter plantistimulans</name>
    <dbReference type="NCBI Taxonomy" id="1635171"/>
    <lineage>
        <taxon>Bacteria</taxon>
        <taxon>Pseudomonadati</taxon>
        <taxon>Pseudomonadota</taxon>
        <taxon>Gammaproteobacteria</taxon>
        <taxon>Oceanospirillales</taxon>
        <taxon>Balneatrichaceae</taxon>
        <taxon>Pokkaliibacter</taxon>
    </lineage>
</organism>
<keyword evidence="2" id="KW-0997">Cell inner membrane</keyword>
<accession>A0ABX5LVM0</accession>
<keyword evidence="7" id="KW-1133">Transmembrane helix</keyword>
<evidence type="ECO:0000256" key="5">
    <source>
        <dbReference type="ARBA" id="ARBA00023012"/>
    </source>
</evidence>
<dbReference type="Gene3D" id="3.30.450.220">
    <property type="entry name" value="LuxQ periplasmic domain, N-terminal subdomain"/>
    <property type="match status" value="1"/>
</dbReference>
<evidence type="ECO:0000256" key="7">
    <source>
        <dbReference type="SAM" id="Phobius"/>
    </source>
</evidence>
<keyword evidence="2" id="KW-1003">Cell membrane</keyword>
<evidence type="ECO:0000313" key="10">
    <source>
        <dbReference type="Proteomes" id="UP000248090"/>
    </source>
</evidence>
<dbReference type="Proteomes" id="UP000248090">
    <property type="component" value="Unassembled WGS sequence"/>
</dbReference>
<feature type="coiled-coil region" evidence="6">
    <location>
        <begin position="335"/>
        <end position="369"/>
    </location>
</feature>
<evidence type="ECO:0000256" key="4">
    <source>
        <dbReference type="ARBA" id="ARBA00022777"/>
    </source>
</evidence>
<keyword evidence="7" id="KW-0472">Membrane</keyword>
<evidence type="ECO:0000256" key="6">
    <source>
        <dbReference type="SAM" id="Coils"/>
    </source>
</evidence>
<dbReference type="InterPro" id="IPR029151">
    <property type="entry name" value="Sensor-like_sf"/>
</dbReference>
<dbReference type="InterPro" id="IPR005467">
    <property type="entry name" value="His_kinase_dom"/>
</dbReference>
<keyword evidence="3" id="KW-0808">Transferase</keyword>
<dbReference type="PROSITE" id="PS50109">
    <property type="entry name" value="HIS_KIN"/>
    <property type="match status" value="1"/>
</dbReference>
<name>A0ABX5LVM0_9GAMM</name>
<dbReference type="EMBL" id="LAPT01000148">
    <property type="protein sequence ID" value="PXF28755.1"/>
    <property type="molecule type" value="Genomic_DNA"/>
</dbReference>
<evidence type="ECO:0000256" key="3">
    <source>
        <dbReference type="ARBA" id="ARBA00022679"/>
    </source>
</evidence>
<dbReference type="Gene3D" id="3.30.565.10">
    <property type="entry name" value="Histidine kinase-like ATPase, C-terminal domain"/>
    <property type="match status" value="1"/>
</dbReference>
<dbReference type="Pfam" id="PF02518">
    <property type="entry name" value="HATPase_c"/>
    <property type="match status" value="1"/>
</dbReference>
<comment type="caution">
    <text evidence="9">The sequence shown here is derived from an EMBL/GenBank/DDBJ whole genome shotgun (WGS) entry which is preliminary data.</text>
</comment>
<dbReference type="CDD" id="cd16917">
    <property type="entry name" value="HATPase_UhpB-NarQ-NarX-like"/>
    <property type="match status" value="1"/>
</dbReference>
<dbReference type="PANTHER" id="PTHR24421">
    <property type="entry name" value="NITRATE/NITRITE SENSOR PROTEIN NARX-RELATED"/>
    <property type="match status" value="1"/>
</dbReference>
<keyword evidence="10" id="KW-1185">Reference proteome</keyword>
<dbReference type="InterPro" id="IPR011712">
    <property type="entry name" value="Sig_transdc_His_kin_sub3_dim/P"/>
</dbReference>
<gene>
    <name evidence="9" type="ORF">WH50_24550</name>
</gene>
<feature type="transmembrane region" description="Helical" evidence="7">
    <location>
        <begin position="270"/>
        <end position="289"/>
    </location>
</feature>
<comment type="subcellular location">
    <subcellularLocation>
        <location evidence="1">Cell inner membrane</location>
        <topology evidence="1">Multi-pass membrane protein</topology>
    </subcellularLocation>
</comment>
<evidence type="ECO:0000256" key="1">
    <source>
        <dbReference type="ARBA" id="ARBA00004429"/>
    </source>
</evidence>
<evidence type="ECO:0000256" key="2">
    <source>
        <dbReference type="ARBA" id="ARBA00022519"/>
    </source>
</evidence>
<dbReference type="PANTHER" id="PTHR24421:SF58">
    <property type="entry name" value="SIGNAL TRANSDUCTION HISTIDINE-PROTEIN KINASE_PHOSPHATASE UHPB"/>
    <property type="match status" value="1"/>
</dbReference>
<evidence type="ECO:0000259" key="8">
    <source>
        <dbReference type="PROSITE" id="PS50109"/>
    </source>
</evidence>
<dbReference type="Gene3D" id="1.20.5.1930">
    <property type="match status" value="1"/>
</dbReference>
<dbReference type="Pfam" id="PF09308">
    <property type="entry name" value="LuxQ-periplasm"/>
    <property type="match status" value="1"/>
</dbReference>
<dbReference type="SUPFAM" id="SSF103190">
    <property type="entry name" value="Sensory domain-like"/>
    <property type="match status" value="1"/>
</dbReference>
<dbReference type="SUPFAM" id="SSF55874">
    <property type="entry name" value="ATPase domain of HSP90 chaperone/DNA topoisomerase II/histidine kinase"/>
    <property type="match status" value="1"/>
</dbReference>
<dbReference type="RefSeq" id="WP_110190041.1">
    <property type="nucleotide sequence ID" value="NZ_CP177354.1"/>
</dbReference>
<dbReference type="Pfam" id="PF07730">
    <property type="entry name" value="HisKA_3"/>
    <property type="match status" value="1"/>
</dbReference>
<dbReference type="InterPro" id="IPR043056">
    <property type="entry name" value="LuxQ-periplasm_N"/>
</dbReference>
<reference evidence="9 10" key="1">
    <citation type="submission" date="2015-03" db="EMBL/GenBank/DDBJ databases">
        <authorList>
            <person name="Krishnan R."/>
            <person name="Midha S."/>
            <person name="Patil P.B."/>
            <person name="Rameshkumar N."/>
        </authorList>
    </citation>
    <scope>NUCLEOTIDE SEQUENCE [LARGE SCALE GENOMIC DNA]</scope>
    <source>
        <strain evidence="9 10">L1E11</strain>
    </source>
</reference>
<feature type="domain" description="Histidine kinase" evidence="8">
    <location>
        <begin position="377"/>
        <end position="571"/>
    </location>
</feature>
<keyword evidence="5" id="KW-0902">Two-component regulatory system</keyword>
<keyword evidence="4" id="KW-0418">Kinase</keyword>
<proteinExistence type="predicted"/>
<dbReference type="InterPro" id="IPR003594">
    <property type="entry name" value="HATPase_dom"/>
</dbReference>
<sequence>MKRYSLFAFWLSALLLLSGAGTALIYGLSYQSGLKLAEAETQRTYSQHSSLSQYLFNQYIQELDKRLLEFSQETEVLQQSQQLNQQRLDQIYYDKYRSAFDLLLIKSRTGTIDLSSPLYDTDAISSQLKALPSNQWRLISHPQTHWTAMLMAKPLINTRTGEILGQVIAGVVINDSFALIKALNASLTTDAQGIALLYNQRLLITSGQMNSSTTTLLSQSDPVSHPLVQHHDTLILNLPLRINGDDLGLNLAICLSSAPLNAFRANLNEVLLAAILTILLLSALIAILASKLSVGPLHRLVSLAQSPHSADTEFNHPISEFDLLGKLLSQLIYTLQSRERDLLALNRDLEEARHRAKTLSQQLMMLQEQERKTLARELHDELGQCLTAVSSDAYLLKHRIQDDDLARQCAESIYDTSKLMYDTVYNLIRTLRPLPLDELGLIDALVNIPILDTLQQKGVQFLLDVPDPEEVEALDDKTAIALYRISQEALTNVAKHACADNVELTLSVNEDADWVSLKIYDNGIGVLPEKAHQRYGLLGMRERAESLGGTMELQSRTGAGTWLEVHVPFGRRIIPATNQQDVADSYA</sequence>
<dbReference type="InterPro" id="IPR036890">
    <property type="entry name" value="HATPase_C_sf"/>
</dbReference>